<dbReference type="Gene3D" id="2.30.38.10">
    <property type="entry name" value="Luciferase, Domain 3"/>
    <property type="match status" value="1"/>
</dbReference>
<sequence>MSRIETQHSRLGMVPWPDEDGAQYVAKGYWEGRGLAEYLYDESIADDDATCLVDGQMRMSYRDLRARVDGAACRLRGLGLRTDDRVVVQLPNCWEFVVLMAACFRLGVIPVMAQPAHRHLEIANMADLTEAKALVVPDTVKDFDHQAMARKIAASTPSVDHVVVAGGDVWAGNIDLRAICEPISNADAVELDRIAPNADAAALFLLSGGTTGRPKLIPRTHNDYAYMIRRAAEICRIGPDTVYLAVHPVAHGFTMAGPGILGTLISGGRVVIARSAAPERAFAAIEAERVTMTTLVPASVRRWLEHRGSDRRHDLSSLRLVQVGGARFSPEVARRVPPAFGCTVQQAYGMSEGLFCLTRPSDSSEVAYHTQGRPICPDDELLVVDDHGEPVASGEQGMLLTRGPYTPRGYYRAAELNAEAFAPGGWYRTGDLVRLRRDGNLVVEGRTKDVINRGGEKVSAEELEEIIEQLDGVRMVAAVGIPDPLLGERVSIYVVPVPGKEITLDGIRTSLEQVGLARYKIPEQLVLVDELPTTALGKTDKKALRAGFAVAQDHANR</sequence>
<keyword evidence="4" id="KW-1185">Reference proteome</keyword>
<dbReference type="SUPFAM" id="SSF56801">
    <property type="entry name" value="Acetyl-CoA synthetase-like"/>
    <property type="match status" value="1"/>
</dbReference>
<dbReference type="EMBL" id="BAAANN010000012">
    <property type="protein sequence ID" value="GAA1961131.1"/>
    <property type="molecule type" value="Genomic_DNA"/>
</dbReference>
<comment type="caution">
    <text evidence="3">The sequence shown here is derived from an EMBL/GenBank/DDBJ whole genome shotgun (WGS) entry which is preliminary data.</text>
</comment>
<dbReference type="PROSITE" id="PS00455">
    <property type="entry name" value="AMP_BINDING"/>
    <property type="match status" value="1"/>
</dbReference>
<accession>A0ABN2R094</accession>
<evidence type="ECO:0000313" key="3">
    <source>
        <dbReference type="EMBL" id="GAA1961131.1"/>
    </source>
</evidence>
<dbReference type="Pfam" id="PF13193">
    <property type="entry name" value="AMP-binding_C"/>
    <property type="match status" value="1"/>
</dbReference>
<dbReference type="InterPro" id="IPR045851">
    <property type="entry name" value="AMP-bd_C_sf"/>
</dbReference>
<dbReference type="Proteomes" id="UP001501116">
    <property type="component" value="Unassembled WGS sequence"/>
</dbReference>
<dbReference type="Pfam" id="PF00501">
    <property type="entry name" value="AMP-binding"/>
    <property type="match status" value="1"/>
</dbReference>
<dbReference type="PANTHER" id="PTHR43767:SF1">
    <property type="entry name" value="NONRIBOSOMAL PEPTIDE SYNTHASE PES1 (EUROFUNG)-RELATED"/>
    <property type="match status" value="1"/>
</dbReference>
<evidence type="ECO:0000259" key="2">
    <source>
        <dbReference type="Pfam" id="PF13193"/>
    </source>
</evidence>
<feature type="domain" description="AMP-dependent synthetase/ligase" evidence="1">
    <location>
        <begin position="48"/>
        <end position="411"/>
    </location>
</feature>
<name>A0ABN2R094_9PSEU</name>
<dbReference type="InterPro" id="IPR050237">
    <property type="entry name" value="ATP-dep_AMP-bd_enzyme"/>
</dbReference>
<dbReference type="Gene3D" id="3.40.50.980">
    <property type="match status" value="2"/>
</dbReference>
<evidence type="ECO:0000313" key="4">
    <source>
        <dbReference type="Proteomes" id="UP001501116"/>
    </source>
</evidence>
<protein>
    <submittedName>
        <fullName evidence="3">(2,3-dihydroxybenzoyl)adenylate synthase</fullName>
    </submittedName>
</protein>
<dbReference type="InterPro" id="IPR025110">
    <property type="entry name" value="AMP-bd_C"/>
</dbReference>
<gene>
    <name evidence="3" type="ORF">GCM10009754_34980</name>
</gene>
<evidence type="ECO:0000259" key="1">
    <source>
        <dbReference type="Pfam" id="PF00501"/>
    </source>
</evidence>
<dbReference type="InterPro" id="IPR000873">
    <property type="entry name" value="AMP-dep_synth/lig_dom"/>
</dbReference>
<dbReference type="PANTHER" id="PTHR43767">
    <property type="entry name" value="LONG-CHAIN-FATTY-ACID--COA LIGASE"/>
    <property type="match status" value="1"/>
</dbReference>
<dbReference type="InterPro" id="IPR020845">
    <property type="entry name" value="AMP-binding_CS"/>
</dbReference>
<reference evidence="3 4" key="1">
    <citation type="journal article" date="2019" name="Int. J. Syst. Evol. Microbiol.">
        <title>The Global Catalogue of Microorganisms (GCM) 10K type strain sequencing project: providing services to taxonomists for standard genome sequencing and annotation.</title>
        <authorList>
            <consortium name="The Broad Institute Genomics Platform"/>
            <consortium name="The Broad Institute Genome Sequencing Center for Infectious Disease"/>
            <person name="Wu L."/>
            <person name="Ma J."/>
        </authorList>
    </citation>
    <scope>NUCLEOTIDE SEQUENCE [LARGE SCALE GENOMIC DNA]</scope>
    <source>
        <strain evidence="3 4">JCM 14545</strain>
    </source>
</reference>
<dbReference type="Gene3D" id="3.30.300.30">
    <property type="match status" value="1"/>
</dbReference>
<organism evidence="3 4">
    <name type="scientific">Amycolatopsis minnesotensis</name>
    <dbReference type="NCBI Taxonomy" id="337894"/>
    <lineage>
        <taxon>Bacteria</taxon>
        <taxon>Bacillati</taxon>
        <taxon>Actinomycetota</taxon>
        <taxon>Actinomycetes</taxon>
        <taxon>Pseudonocardiales</taxon>
        <taxon>Pseudonocardiaceae</taxon>
        <taxon>Amycolatopsis</taxon>
    </lineage>
</organism>
<proteinExistence type="predicted"/>
<feature type="domain" description="AMP-binding enzyme C-terminal" evidence="2">
    <location>
        <begin position="462"/>
        <end position="538"/>
    </location>
</feature>